<proteinExistence type="predicted"/>
<comment type="caution">
    <text evidence="3">The sequence shown here is derived from an EMBL/GenBank/DDBJ whole genome shotgun (WGS) entry which is preliminary data.</text>
</comment>
<feature type="region of interest" description="Disordered" evidence="1">
    <location>
        <begin position="1"/>
        <end position="54"/>
    </location>
</feature>
<dbReference type="AlphaFoldDB" id="A0A5B0N7D8"/>
<dbReference type="EMBL" id="VSWC01000144">
    <property type="protein sequence ID" value="KAA1077442.1"/>
    <property type="molecule type" value="Genomic_DNA"/>
</dbReference>
<feature type="compositionally biased region" description="Polar residues" evidence="1">
    <location>
        <begin position="25"/>
        <end position="45"/>
    </location>
</feature>
<evidence type="ECO:0000313" key="3">
    <source>
        <dbReference type="EMBL" id="KAA1085191.1"/>
    </source>
</evidence>
<organism evidence="3 5">
    <name type="scientific">Puccinia graminis f. sp. tritici</name>
    <dbReference type="NCBI Taxonomy" id="56615"/>
    <lineage>
        <taxon>Eukaryota</taxon>
        <taxon>Fungi</taxon>
        <taxon>Dikarya</taxon>
        <taxon>Basidiomycota</taxon>
        <taxon>Pucciniomycotina</taxon>
        <taxon>Pucciniomycetes</taxon>
        <taxon>Pucciniales</taxon>
        <taxon>Pucciniaceae</taxon>
        <taxon>Puccinia</taxon>
    </lineage>
</organism>
<keyword evidence="4" id="KW-1185">Reference proteome</keyword>
<sequence length="91" mass="9884">MPAPNVDIKVISDSAPQKPSLLAATPSQPSASEDPSSTPTEQMTTSKKRKTTSEIWEHCNTEGHSQDLKEICKYGLGEISARSTSGMNHLW</sequence>
<evidence type="ECO:0000313" key="2">
    <source>
        <dbReference type="EMBL" id="KAA1077442.1"/>
    </source>
</evidence>
<protein>
    <submittedName>
        <fullName evidence="3">Uncharacterized protein</fullName>
    </submittedName>
</protein>
<dbReference type="Proteomes" id="UP000324748">
    <property type="component" value="Unassembled WGS sequence"/>
</dbReference>
<name>A0A5B0N7D8_PUCGR</name>
<accession>A0A5B0N7D8</accession>
<evidence type="ECO:0000313" key="4">
    <source>
        <dbReference type="Proteomes" id="UP000324748"/>
    </source>
</evidence>
<dbReference type="EMBL" id="VDEP01000415">
    <property type="protein sequence ID" value="KAA1085191.1"/>
    <property type="molecule type" value="Genomic_DNA"/>
</dbReference>
<gene>
    <name evidence="2" type="ORF">PGT21_007831</name>
    <name evidence="3" type="ORF">PGTUg99_001920</name>
</gene>
<evidence type="ECO:0000313" key="5">
    <source>
        <dbReference type="Proteomes" id="UP000325313"/>
    </source>
</evidence>
<evidence type="ECO:0000256" key="1">
    <source>
        <dbReference type="SAM" id="MobiDB-lite"/>
    </source>
</evidence>
<reference evidence="4 5" key="1">
    <citation type="submission" date="2019-05" db="EMBL/GenBank/DDBJ databases">
        <title>Emergence of the Ug99 lineage of the wheat stem rust pathogen through somatic hybridization.</title>
        <authorList>
            <person name="Li F."/>
            <person name="Upadhyaya N.M."/>
            <person name="Sperschneider J."/>
            <person name="Matny O."/>
            <person name="Nguyen-Phuc H."/>
            <person name="Mago R."/>
            <person name="Raley C."/>
            <person name="Miller M.E."/>
            <person name="Silverstein K.A.T."/>
            <person name="Henningsen E."/>
            <person name="Hirsch C.D."/>
            <person name="Visser B."/>
            <person name="Pretorius Z.A."/>
            <person name="Steffenson B.J."/>
            <person name="Schwessinger B."/>
            <person name="Dodds P.N."/>
            <person name="Figueroa M."/>
        </authorList>
    </citation>
    <scope>NUCLEOTIDE SEQUENCE [LARGE SCALE GENOMIC DNA]</scope>
    <source>
        <strain evidence="2">21-0</strain>
        <strain evidence="3 5">Ug99</strain>
    </source>
</reference>
<dbReference type="Proteomes" id="UP000325313">
    <property type="component" value="Unassembled WGS sequence"/>
</dbReference>